<dbReference type="InterPro" id="IPR017972">
    <property type="entry name" value="Cyt_P450_CS"/>
</dbReference>
<keyword evidence="4 7" id="KW-0560">Oxidoreductase</keyword>
<keyword evidence="3 7" id="KW-0479">Metal-binding</keyword>
<evidence type="ECO:0000256" key="4">
    <source>
        <dbReference type="ARBA" id="ARBA00023002"/>
    </source>
</evidence>
<dbReference type="PANTHER" id="PTHR24291:SF50">
    <property type="entry name" value="BIFUNCTIONAL ALBAFLAVENONE MONOOXYGENASE_TERPENE SYNTHASE"/>
    <property type="match status" value="1"/>
</dbReference>
<reference evidence="8 9" key="1">
    <citation type="submission" date="2020-11" db="EMBL/GenBank/DDBJ databases">
        <authorList>
            <person name="Kim M.K."/>
        </authorList>
    </citation>
    <scope>NUCLEOTIDE SEQUENCE [LARGE SCALE GENOMIC DNA]</scope>
    <source>
        <strain evidence="8 9">BT662</strain>
    </source>
</reference>
<dbReference type="Proteomes" id="UP000618931">
    <property type="component" value="Unassembled WGS sequence"/>
</dbReference>
<evidence type="ECO:0000256" key="7">
    <source>
        <dbReference type="RuleBase" id="RU000461"/>
    </source>
</evidence>
<comment type="similarity">
    <text evidence="1 7">Belongs to the cytochrome P450 family.</text>
</comment>
<dbReference type="EMBL" id="JADQDM010000022">
    <property type="protein sequence ID" value="MBF9224030.1"/>
    <property type="molecule type" value="Genomic_DNA"/>
</dbReference>
<dbReference type="InterPro" id="IPR002401">
    <property type="entry name" value="Cyt_P450_E_grp-I"/>
</dbReference>
<evidence type="ECO:0000313" key="9">
    <source>
        <dbReference type="Proteomes" id="UP000618931"/>
    </source>
</evidence>
<comment type="caution">
    <text evidence="8">The sequence shown here is derived from an EMBL/GenBank/DDBJ whole genome shotgun (WGS) entry which is preliminary data.</text>
</comment>
<keyword evidence="5 7" id="KW-0408">Iron</keyword>
<dbReference type="PRINTS" id="PR00385">
    <property type="entry name" value="P450"/>
</dbReference>
<dbReference type="Gene3D" id="1.10.630.10">
    <property type="entry name" value="Cytochrome P450"/>
    <property type="match status" value="1"/>
</dbReference>
<dbReference type="RefSeq" id="WP_196295452.1">
    <property type="nucleotide sequence ID" value="NZ_JADQDM010000022.1"/>
</dbReference>
<gene>
    <name evidence="8" type="ORF">I2H31_23205</name>
</gene>
<dbReference type="InterPro" id="IPR036396">
    <property type="entry name" value="Cyt_P450_sf"/>
</dbReference>
<dbReference type="InterPro" id="IPR001128">
    <property type="entry name" value="Cyt_P450"/>
</dbReference>
<accession>A0ABS0IAR6</accession>
<sequence length="467" mass="53005">MEASEKVAPGAFRLPQVPRWRSLLRSFALAKDPLPVLDATLAHFGDTVELYIGGVEKSILTREPGLIQHILQKNHRNYAKSKFTRGFSRYIGHGLLTNDGPDWLRQRRLIQPGFHRQRVAGLTGLMQEIAAETLAPLVARARQQGGATAVEVHELMTRLTFRIIARSVFSTNFPEAELDRLARLITEIQAFFVRSIRQPYLKPWFRLKGQFTYHDALAAEMRALLSRLIAQRQHDNARPQAPPPDDLLQMLLDVRYEETGEPMSPERVLDEALILLVAGHETSANALTWLTYLLAHHPDEAAAIRTEAEAVLAGRPPAFEDLPRLGRALWAVQETMRSYPPAWMVDRVALADDEYQGLRIPKGTLFSLYFHGLHHDAKYWDAPEAFRPGRFAPGQARPVQPNAYVPFGGGPRLCIGMQFALTEMQLVTLELLRRFELEWVAGQAPVTMQPLITLRPKHDFRVRLRLR</sequence>
<dbReference type="PRINTS" id="PR00463">
    <property type="entry name" value="EP450I"/>
</dbReference>
<dbReference type="PROSITE" id="PS00086">
    <property type="entry name" value="CYTOCHROME_P450"/>
    <property type="match status" value="1"/>
</dbReference>
<evidence type="ECO:0000256" key="6">
    <source>
        <dbReference type="ARBA" id="ARBA00023033"/>
    </source>
</evidence>
<keyword evidence="2 7" id="KW-0349">Heme</keyword>
<organism evidence="8 9">
    <name type="scientific">Hymenobacter ruricola</name>
    <dbReference type="NCBI Taxonomy" id="2791023"/>
    <lineage>
        <taxon>Bacteria</taxon>
        <taxon>Pseudomonadati</taxon>
        <taxon>Bacteroidota</taxon>
        <taxon>Cytophagia</taxon>
        <taxon>Cytophagales</taxon>
        <taxon>Hymenobacteraceae</taxon>
        <taxon>Hymenobacter</taxon>
    </lineage>
</organism>
<name>A0ABS0IAR6_9BACT</name>
<keyword evidence="6 7" id="KW-0503">Monooxygenase</keyword>
<protein>
    <submittedName>
        <fullName evidence="8">Cytochrome P450</fullName>
    </submittedName>
</protein>
<keyword evidence="9" id="KW-1185">Reference proteome</keyword>
<evidence type="ECO:0000256" key="5">
    <source>
        <dbReference type="ARBA" id="ARBA00023004"/>
    </source>
</evidence>
<proteinExistence type="inferred from homology"/>
<evidence type="ECO:0000256" key="1">
    <source>
        <dbReference type="ARBA" id="ARBA00010617"/>
    </source>
</evidence>
<dbReference type="Pfam" id="PF00067">
    <property type="entry name" value="p450"/>
    <property type="match status" value="1"/>
</dbReference>
<evidence type="ECO:0000256" key="3">
    <source>
        <dbReference type="ARBA" id="ARBA00022723"/>
    </source>
</evidence>
<dbReference type="SUPFAM" id="SSF48264">
    <property type="entry name" value="Cytochrome P450"/>
    <property type="match status" value="1"/>
</dbReference>
<dbReference type="PANTHER" id="PTHR24291">
    <property type="entry name" value="CYTOCHROME P450 FAMILY 4"/>
    <property type="match status" value="1"/>
</dbReference>
<evidence type="ECO:0000256" key="2">
    <source>
        <dbReference type="ARBA" id="ARBA00022617"/>
    </source>
</evidence>
<dbReference type="InterPro" id="IPR050196">
    <property type="entry name" value="Cytochrome_P450_Monoox"/>
</dbReference>
<evidence type="ECO:0000313" key="8">
    <source>
        <dbReference type="EMBL" id="MBF9224030.1"/>
    </source>
</evidence>